<keyword evidence="4" id="KW-0964">Secreted</keyword>
<evidence type="ECO:0000256" key="2">
    <source>
        <dbReference type="ARBA" id="ARBA00004613"/>
    </source>
</evidence>
<accession>A0A9P8YJ23</accession>
<dbReference type="RefSeq" id="XP_046017994.1">
    <property type="nucleotide sequence ID" value="XM_046152161.1"/>
</dbReference>
<proteinExistence type="inferred from homology"/>
<name>A0A9P8YJ23_9PEZI</name>
<evidence type="ECO:0000256" key="7">
    <source>
        <dbReference type="ARBA" id="ARBA00023157"/>
    </source>
</evidence>
<reference evidence="10" key="1">
    <citation type="journal article" date="2021" name="Nat. Commun.">
        <title>Genetic determinants of endophytism in the Arabidopsis root mycobiome.</title>
        <authorList>
            <person name="Mesny F."/>
            <person name="Miyauchi S."/>
            <person name="Thiergart T."/>
            <person name="Pickel B."/>
            <person name="Atanasova L."/>
            <person name="Karlsson M."/>
            <person name="Huettel B."/>
            <person name="Barry K.W."/>
            <person name="Haridas S."/>
            <person name="Chen C."/>
            <person name="Bauer D."/>
            <person name="Andreopoulos W."/>
            <person name="Pangilinan J."/>
            <person name="LaButti K."/>
            <person name="Riley R."/>
            <person name="Lipzen A."/>
            <person name="Clum A."/>
            <person name="Drula E."/>
            <person name="Henrissat B."/>
            <person name="Kohler A."/>
            <person name="Grigoriev I.V."/>
            <person name="Martin F.M."/>
            <person name="Hacquard S."/>
        </authorList>
    </citation>
    <scope>NUCLEOTIDE SEQUENCE</scope>
    <source>
        <strain evidence="10">MPI-CAGE-CH-0230</strain>
    </source>
</reference>
<protein>
    <recommendedName>
        <fullName evidence="9">CFEM domain-containing protein</fullName>
    </recommendedName>
</protein>
<evidence type="ECO:0000256" key="3">
    <source>
        <dbReference type="ARBA" id="ARBA00010031"/>
    </source>
</evidence>
<organism evidence="10 11">
    <name type="scientific">Microdochium trichocladiopsis</name>
    <dbReference type="NCBI Taxonomy" id="1682393"/>
    <lineage>
        <taxon>Eukaryota</taxon>
        <taxon>Fungi</taxon>
        <taxon>Dikarya</taxon>
        <taxon>Ascomycota</taxon>
        <taxon>Pezizomycotina</taxon>
        <taxon>Sordariomycetes</taxon>
        <taxon>Xylariomycetidae</taxon>
        <taxon>Xylariales</taxon>
        <taxon>Microdochiaceae</taxon>
        <taxon>Microdochium</taxon>
    </lineage>
</organism>
<keyword evidence="5" id="KW-0336">GPI-anchor</keyword>
<evidence type="ECO:0000256" key="6">
    <source>
        <dbReference type="ARBA" id="ARBA00022729"/>
    </source>
</evidence>
<feature type="domain" description="CFEM" evidence="9">
    <location>
        <begin position="5"/>
        <end position="56"/>
    </location>
</feature>
<comment type="similarity">
    <text evidence="3">Belongs to the RBT5 family.</text>
</comment>
<dbReference type="GO" id="GO:0098552">
    <property type="term" value="C:side of membrane"/>
    <property type="evidence" value="ECO:0007669"/>
    <property type="project" value="UniProtKB-KW"/>
</dbReference>
<dbReference type="GO" id="GO:0005576">
    <property type="term" value="C:extracellular region"/>
    <property type="evidence" value="ECO:0007669"/>
    <property type="project" value="UniProtKB-SubCell"/>
</dbReference>
<sequence>MLDKNTEWGCAANDASCLCAYGTNDFLNGVEGCSNGYCPGLGQSPAEGIAFGQNFCAPP</sequence>
<dbReference type="Pfam" id="PF05730">
    <property type="entry name" value="CFEM"/>
    <property type="match status" value="1"/>
</dbReference>
<evidence type="ECO:0000256" key="8">
    <source>
        <dbReference type="ARBA" id="ARBA00023288"/>
    </source>
</evidence>
<keyword evidence="5" id="KW-0325">Glycoprotein</keyword>
<keyword evidence="6" id="KW-0732">Signal</keyword>
<keyword evidence="11" id="KW-1185">Reference proteome</keyword>
<evidence type="ECO:0000256" key="5">
    <source>
        <dbReference type="ARBA" id="ARBA00022622"/>
    </source>
</evidence>
<evidence type="ECO:0000259" key="9">
    <source>
        <dbReference type="Pfam" id="PF05730"/>
    </source>
</evidence>
<dbReference type="Proteomes" id="UP000756346">
    <property type="component" value="Unassembled WGS sequence"/>
</dbReference>
<gene>
    <name evidence="10" type="ORF">B0I36DRAFT_309639</name>
</gene>
<dbReference type="GeneID" id="70181707"/>
<keyword evidence="8" id="KW-0449">Lipoprotein</keyword>
<keyword evidence="5" id="KW-0472">Membrane</keyword>
<evidence type="ECO:0000256" key="1">
    <source>
        <dbReference type="ARBA" id="ARBA00004589"/>
    </source>
</evidence>
<keyword evidence="7" id="KW-1015">Disulfide bond</keyword>
<dbReference type="InterPro" id="IPR008427">
    <property type="entry name" value="Extracellular_membr_CFEM_dom"/>
</dbReference>
<evidence type="ECO:0000313" key="10">
    <source>
        <dbReference type="EMBL" id="KAH7039939.1"/>
    </source>
</evidence>
<evidence type="ECO:0000313" key="11">
    <source>
        <dbReference type="Proteomes" id="UP000756346"/>
    </source>
</evidence>
<dbReference type="AlphaFoldDB" id="A0A9P8YJ23"/>
<dbReference type="EMBL" id="JAGTJQ010000001">
    <property type="protein sequence ID" value="KAH7039939.1"/>
    <property type="molecule type" value="Genomic_DNA"/>
</dbReference>
<comment type="caution">
    <text evidence="10">The sequence shown here is derived from an EMBL/GenBank/DDBJ whole genome shotgun (WGS) entry which is preliminary data.</text>
</comment>
<comment type="subcellular location">
    <subcellularLocation>
        <location evidence="1">Membrane</location>
        <topology evidence="1">Lipid-anchor</topology>
        <topology evidence="1">GPI-anchor</topology>
    </subcellularLocation>
    <subcellularLocation>
        <location evidence="2">Secreted</location>
    </subcellularLocation>
</comment>
<evidence type="ECO:0000256" key="4">
    <source>
        <dbReference type="ARBA" id="ARBA00022525"/>
    </source>
</evidence>